<proteinExistence type="predicted"/>
<dbReference type="RefSeq" id="XP_024667699.1">
    <property type="nucleotide sequence ID" value="XM_024814440.1"/>
</dbReference>
<organism evidence="2 3">
    <name type="scientific">Aspergillus candidus</name>
    <dbReference type="NCBI Taxonomy" id="41067"/>
    <lineage>
        <taxon>Eukaryota</taxon>
        <taxon>Fungi</taxon>
        <taxon>Dikarya</taxon>
        <taxon>Ascomycota</taxon>
        <taxon>Pezizomycotina</taxon>
        <taxon>Eurotiomycetes</taxon>
        <taxon>Eurotiomycetidae</taxon>
        <taxon>Eurotiales</taxon>
        <taxon>Aspergillaceae</taxon>
        <taxon>Aspergillus</taxon>
        <taxon>Aspergillus subgen. Circumdati</taxon>
    </lineage>
</organism>
<gene>
    <name evidence="2" type="ORF">BDW47DRAFT_113545</name>
</gene>
<evidence type="ECO:0000313" key="2">
    <source>
        <dbReference type="EMBL" id="PLB33687.1"/>
    </source>
</evidence>
<keyword evidence="1" id="KW-0472">Membrane</keyword>
<dbReference type="AlphaFoldDB" id="A0A2I2EZ83"/>
<keyword evidence="1" id="KW-0812">Transmembrane</keyword>
<dbReference type="EMBL" id="KZ559198">
    <property type="protein sequence ID" value="PLB33687.1"/>
    <property type="molecule type" value="Genomic_DNA"/>
</dbReference>
<name>A0A2I2EZ83_ASPCN</name>
<protein>
    <submittedName>
        <fullName evidence="2">Uncharacterized protein</fullName>
    </submittedName>
</protein>
<sequence>MCQMEKGYRVLRRDSIMIVIGDNEVSLFLLLDSMIIFGPIPWFFSSLSFDFVV</sequence>
<evidence type="ECO:0000256" key="1">
    <source>
        <dbReference type="SAM" id="Phobius"/>
    </source>
</evidence>
<dbReference type="GeneID" id="36521600"/>
<keyword evidence="1" id="KW-1133">Transmembrane helix</keyword>
<keyword evidence="3" id="KW-1185">Reference proteome</keyword>
<accession>A0A2I2EZ83</accession>
<reference evidence="2 3" key="1">
    <citation type="submission" date="2017-12" db="EMBL/GenBank/DDBJ databases">
        <authorList>
            <consortium name="DOE Joint Genome Institute"/>
            <person name="Haridas S."/>
            <person name="Kjaerbolling I."/>
            <person name="Vesth T.C."/>
            <person name="Frisvad J.C."/>
            <person name="Nybo J.L."/>
            <person name="Theobald S."/>
            <person name="Kuo A."/>
            <person name="Bowyer P."/>
            <person name="Matsuda Y."/>
            <person name="Mondo S."/>
            <person name="Lyhne E.K."/>
            <person name="Kogle M.E."/>
            <person name="Clum A."/>
            <person name="Lipzen A."/>
            <person name="Salamov A."/>
            <person name="Ngan C.Y."/>
            <person name="Daum C."/>
            <person name="Chiniquy J."/>
            <person name="Barry K."/>
            <person name="LaButti K."/>
            <person name="Simmons B.A."/>
            <person name="Magnuson J.K."/>
            <person name="Mortensen U.H."/>
            <person name="Larsen T.O."/>
            <person name="Grigoriev I.V."/>
            <person name="Baker S.E."/>
            <person name="Andersen M.R."/>
            <person name="Nordberg H.P."/>
            <person name="Cantor M.N."/>
            <person name="Hua S.X."/>
        </authorList>
    </citation>
    <scope>NUCLEOTIDE SEQUENCE [LARGE SCALE GENOMIC DNA]</scope>
    <source>
        <strain evidence="2 3">CBS 102.13</strain>
    </source>
</reference>
<dbReference type="Proteomes" id="UP000234585">
    <property type="component" value="Unassembled WGS sequence"/>
</dbReference>
<feature type="transmembrane region" description="Helical" evidence="1">
    <location>
        <begin position="25"/>
        <end position="44"/>
    </location>
</feature>
<evidence type="ECO:0000313" key="3">
    <source>
        <dbReference type="Proteomes" id="UP000234585"/>
    </source>
</evidence>